<name>A0A6H5G6Q3_9HEMI</name>
<dbReference type="AlphaFoldDB" id="A0A6H5G6Q3"/>
<evidence type="ECO:0000313" key="1">
    <source>
        <dbReference type="EMBL" id="CAA9998212.1"/>
    </source>
</evidence>
<gene>
    <name evidence="1" type="ORF">NTEN_LOCUS4495</name>
</gene>
<dbReference type="Proteomes" id="UP000479000">
    <property type="component" value="Unassembled WGS sequence"/>
</dbReference>
<protein>
    <recommendedName>
        <fullName evidence="3">EGF-like domain-containing protein</fullName>
    </recommendedName>
</protein>
<accession>A0A6H5G6Q3</accession>
<dbReference type="EMBL" id="CADCXU010006668">
    <property type="protein sequence ID" value="CAA9998212.1"/>
    <property type="molecule type" value="Genomic_DNA"/>
</dbReference>
<dbReference type="InterPro" id="IPR013320">
    <property type="entry name" value="ConA-like_dom_sf"/>
</dbReference>
<evidence type="ECO:0000313" key="2">
    <source>
        <dbReference type="Proteomes" id="UP000479000"/>
    </source>
</evidence>
<dbReference type="Gene3D" id="2.60.120.200">
    <property type="match status" value="1"/>
</dbReference>
<evidence type="ECO:0008006" key="3">
    <source>
        <dbReference type="Google" id="ProtNLM"/>
    </source>
</evidence>
<dbReference type="OrthoDB" id="88467at2759"/>
<reference evidence="1 2" key="1">
    <citation type="submission" date="2020-02" db="EMBL/GenBank/DDBJ databases">
        <authorList>
            <person name="Ferguson B K."/>
        </authorList>
    </citation>
    <scope>NUCLEOTIDE SEQUENCE [LARGE SCALE GENOMIC DNA]</scope>
</reference>
<proteinExistence type="predicted"/>
<dbReference type="SUPFAM" id="SSF49899">
    <property type="entry name" value="Concanavalin A-like lectins/glucanases"/>
    <property type="match status" value="1"/>
</dbReference>
<organism evidence="1 2">
    <name type="scientific">Nesidiocoris tenuis</name>
    <dbReference type="NCBI Taxonomy" id="355587"/>
    <lineage>
        <taxon>Eukaryota</taxon>
        <taxon>Metazoa</taxon>
        <taxon>Ecdysozoa</taxon>
        <taxon>Arthropoda</taxon>
        <taxon>Hexapoda</taxon>
        <taxon>Insecta</taxon>
        <taxon>Pterygota</taxon>
        <taxon>Neoptera</taxon>
        <taxon>Paraneoptera</taxon>
        <taxon>Hemiptera</taxon>
        <taxon>Heteroptera</taxon>
        <taxon>Panheteroptera</taxon>
        <taxon>Cimicomorpha</taxon>
        <taxon>Miridae</taxon>
        <taxon>Dicyphina</taxon>
        <taxon>Nesidiocoris</taxon>
    </lineage>
</organism>
<keyword evidence="2" id="KW-1185">Reference proteome</keyword>
<sequence>MKAYHKFSLELEFQTFNLDGILFYAQQHQDGTGDFIALAIINGGMEDAPTFSGAIQKFIINGDRMFLASLIKTSLYEGEPCVPGACAANQTCVPALKEFKCICGLGTSCSNGDF</sequence>